<dbReference type="InterPro" id="IPR000210">
    <property type="entry name" value="BTB/POZ_dom"/>
</dbReference>
<evidence type="ECO:0000313" key="3">
    <source>
        <dbReference type="EMBL" id="GFU42078.1"/>
    </source>
</evidence>
<dbReference type="AlphaFoldDB" id="A0A8X6R1K0"/>
<dbReference type="EMBL" id="BMAW01132115">
    <property type="protein sequence ID" value="GFU42078.1"/>
    <property type="molecule type" value="Genomic_DNA"/>
</dbReference>
<gene>
    <name evidence="3" type="ORF">NPIL_351671</name>
</gene>
<evidence type="ECO:0000259" key="1">
    <source>
        <dbReference type="PROSITE" id="PS50097"/>
    </source>
</evidence>
<feature type="domain" description="BTB" evidence="1">
    <location>
        <begin position="334"/>
        <end position="398"/>
    </location>
</feature>
<reference evidence="3" key="1">
    <citation type="submission" date="2020-08" db="EMBL/GenBank/DDBJ databases">
        <title>Multicomponent nature underlies the extraordinary mechanical properties of spider dragline silk.</title>
        <authorList>
            <person name="Kono N."/>
            <person name="Nakamura H."/>
            <person name="Mori M."/>
            <person name="Yoshida Y."/>
            <person name="Ohtoshi R."/>
            <person name="Malay A.D."/>
            <person name="Moran D.A.P."/>
            <person name="Tomita M."/>
            <person name="Numata K."/>
            <person name="Arakawa K."/>
        </authorList>
    </citation>
    <scope>NUCLEOTIDE SEQUENCE</scope>
</reference>
<dbReference type="CDD" id="cd00121">
    <property type="entry name" value="MATH"/>
    <property type="match status" value="1"/>
</dbReference>
<dbReference type="Gene3D" id="3.30.710.10">
    <property type="entry name" value="Potassium Channel Kv1.1, Chain A"/>
    <property type="match status" value="1"/>
</dbReference>
<dbReference type="Proteomes" id="UP000887013">
    <property type="component" value="Unassembled WGS sequence"/>
</dbReference>
<dbReference type="PROSITE" id="PS50144">
    <property type="entry name" value="MATH"/>
    <property type="match status" value="1"/>
</dbReference>
<dbReference type="Gene3D" id="1.25.40.420">
    <property type="match status" value="1"/>
</dbReference>
<keyword evidence="4" id="KW-1185">Reference proteome</keyword>
<dbReference type="PANTHER" id="PTHR24413">
    <property type="entry name" value="SPECKLE-TYPE POZ PROTEIN"/>
    <property type="match status" value="1"/>
</dbReference>
<dbReference type="SMART" id="SM00225">
    <property type="entry name" value="BTB"/>
    <property type="match status" value="1"/>
</dbReference>
<dbReference type="Pfam" id="PF22486">
    <property type="entry name" value="MATH_2"/>
    <property type="match status" value="1"/>
</dbReference>
<organism evidence="3 4">
    <name type="scientific">Nephila pilipes</name>
    <name type="common">Giant wood spider</name>
    <name type="synonym">Nephila maculata</name>
    <dbReference type="NCBI Taxonomy" id="299642"/>
    <lineage>
        <taxon>Eukaryota</taxon>
        <taxon>Metazoa</taxon>
        <taxon>Ecdysozoa</taxon>
        <taxon>Arthropoda</taxon>
        <taxon>Chelicerata</taxon>
        <taxon>Arachnida</taxon>
        <taxon>Araneae</taxon>
        <taxon>Araneomorphae</taxon>
        <taxon>Entelegynae</taxon>
        <taxon>Araneoidea</taxon>
        <taxon>Nephilidae</taxon>
        <taxon>Nephila</taxon>
    </lineage>
</organism>
<dbReference type="SUPFAM" id="SSF49599">
    <property type="entry name" value="TRAF domain-like"/>
    <property type="match status" value="1"/>
</dbReference>
<comment type="caution">
    <text evidence="3">The sequence shown here is derived from an EMBL/GenBank/DDBJ whole genome shotgun (WGS) entry which is preliminary data.</text>
</comment>
<dbReference type="PROSITE" id="PS50097">
    <property type="entry name" value="BTB"/>
    <property type="match status" value="1"/>
</dbReference>
<dbReference type="GO" id="GO:0030163">
    <property type="term" value="P:protein catabolic process"/>
    <property type="evidence" value="ECO:0007669"/>
    <property type="project" value="UniProtKB-ARBA"/>
</dbReference>
<name>A0A8X6R1K0_NEPPI</name>
<sequence length="492" mass="57151">MDTERNACTFLWKIENFSCAWHRKGEKIESPLFVADDMERTEWRLLLYPGGDSNENFIAYYLKRYEYSKGSYSIEIDYELSFLVEDGTILQPSITSKNKFTKNQEKGASQFKTRAEIFSTKCLPEDTLTAYCRIWIRGRKNIGNTNIFARTVINVEKLFFVWSIENFSQMESSERKGYIIKSPFGEHLVTLELFLTGYCCEQLINICIKSYNPNVRYFRFNSFLFLTTGSRISCGLLEFRVNDLLEEGKLVILVTKKKLMEEKDIYLPNDVLSLNCECDFPIKITHMGTVRIERGIKSIISNFGNETSLEKRSSDTSIGLTDALRSLYSEGLFSDMKLRTATKTFSVHKNILSSRSVIFKAMFIREKRKEYIDIADMDADTMHRMLRYVYTNILDDLQWESACQLYVAADKYHISSLKNKCSTFLITNLTINNACTALVFSEKYQDKDFKNTVQNHILQNDKAIFCSSEWKKLMDTQPKLAAETMYLGYSKD</sequence>
<evidence type="ECO:0000259" key="2">
    <source>
        <dbReference type="PROSITE" id="PS50144"/>
    </source>
</evidence>
<evidence type="ECO:0000313" key="4">
    <source>
        <dbReference type="Proteomes" id="UP000887013"/>
    </source>
</evidence>
<feature type="domain" description="MATH" evidence="2">
    <location>
        <begin position="7"/>
        <end position="134"/>
    </location>
</feature>
<accession>A0A8X6R1K0</accession>
<dbReference type="InterPro" id="IPR008974">
    <property type="entry name" value="TRAF-like"/>
</dbReference>
<dbReference type="InterPro" id="IPR002083">
    <property type="entry name" value="MATH/TRAF_dom"/>
</dbReference>
<dbReference type="SUPFAM" id="SSF54695">
    <property type="entry name" value="POZ domain"/>
    <property type="match status" value="1"/>
</dbReference>
<dbReference type="Pfam" id="PF00651">
    <property type="entry name" value="BTB"/>
    <property type="match status" value="1"/>
</dbReference>
<dbReference type="OrthoDB" id="6420118at2759"/>
<dbReference type="InterPro" id="IPR011333">
    <property type="entry name" value="SKP1/BTB/POZ_sf"/>
</dbReference>
<dbReference type="Gene3D" id="2.60.210.10">
    <property type="entry name" value="Apoptosis, Tumor Necrosis Factor Receptor Associated Protein 2, Chain A"/>
    <property type="match status" value="1"/>
</dbReference>
<proteinExistence type="predicted"/>
<protein>
    <submittedName>
        <fullName evidence="3">Uncharacterized protein</fullName>
    </submittedName>
</protein>